<gene>
    <name evidence="2" type="ORF">TNCT_188071</name>
</gene>
<reference evidence="2" key="1">
    <citation type="submission" date="2020-07" db="EMBL/GenBank/DDBJ databases">
        <title>Multicomponent nature underlies the extraordinary mechanical properties of spider dragline silk.</title>
        <authorList>
            <person name="Kono N."/>
            <person name="Nakamura H."/>
            <person name="Mori M."/>
            <person name="Yoshida Y."/>
            <person name="Ohtoshi R."/>
            <person name="Malay A.D."/>
            <person name="Moran D.A.P."/>
            <person name="Tomita M."/>
            <person name="Numata K."/>
            <person name="Arakawa K."/>
        </authorList>
    </citation>
    <scope>NUCLEOTIDE SEQUENCE</scope>
</reference>
<sequence length="158" mass="18610">MEYYNNEMDPQLDTNQPTLPSDYSQMEYYNKERNPQLDKAQLIISSKYSLINYFTQDTNPQVNTNPRTVTNAYKNPSFVGRNPYQPLTRVNEVDEEPPQNFNRNQYHLDSVENFINGETKYVNTKALEQMHPNISSINQNELQSETFQSKTFFICFVI</sequence>
<organism evidence="2 3">
    <name type="scientific">Trichonephila clavata</name>
    <name type="common">Joro spider</name>
    <name type="synonym">Nephila clavata</name>
    <dbReference type="NCBI Taxonomy" id="2740835"/>
    <lineage>
        <taxon>Eukaryota</taxon>
        <taxon>Metazoa</taxon>
        <taxon>Ecdysozoa</taxon>
        <taxon>Arthropoda</taxon>
        <taxon>Chelicerata</taxon>
        <taxon>Arachnida</taxon>
        <taxon>Araneae</taxon>
        <taxon>Araneomorphae</taxon>
        <taxon>Entelegynae</taxon>
        <taxon>Araneoidea</taxon>
        <taxon>Nephilidae</taxon>
        <taxon>Trichonephila</taxon>
    </lineage>
</organism>
<protein>
    <submittedName>
        <fullName evidence="2">Uncharacterized protein</fullName>
    </submittedName>
</protein>
<feature type="region of interest" description="Disordered" evidence="1">
    <location>
        <begin position="1"/>
        <end position="22"/>
    </location>
</feature>
<feature type="compositionally biased region" description="Polar residues" evidence="1">
    <location>
        <begin position="12"/>
        <end position="22"/>
    </location>
</feature>
<accession>A0A8X6LNF5</accession>
<evidence type="ECO:0000256" key="1">
    <source>
        <dbReference type="SAM" id="MobiDB-lite"/>
    </source>
</evidence>
<name>A0A8X6LNF5_TRICU</name>
<dbReference type="Proteomes" id="UP000887116">
    <property type="component" value="Unassembled WGS sequence"/>
</dbReference>
<evidence type="ECO:0000313" key="2">
    <source>
        <dbReference type="EMBL" id="GFR14827.1"/>
    </source>
</evidence>
<comment type="caution">
    <text evidence="2">The sequence shown here is derived from an EMBL/GenBank/DDBJ whole genome shotgun (WGS) entry which is preliminary data.</text>
</comment>
<dbReference type="EMBL" id="BMAO01017318">
    <property type="protein sequence ID" value="GFR14827.1"/>
    <property type="molecule type" value="Genomic_DNA"/>
</dbReference>
<keyword evidence="3" id="KW-1185">Reference proteome</keyword>
<proteinExistence type="predicted"/>
<evidence type="ECO:0000313" key="3">
    <source>
        <dbReference type="Proteomes" id="UP000887116"/>
    </source>
</evidence>
<dbReference type="AlphaFoldDB" id="A0A8X6LNF5"/>